<dbReference type="Pfam" id="PF00067">
    <property type="entry name" value="p450"/>
    <property type="match status" value="1"/>
</dbReference>
<dbReference type="GO" id="GO:0016705">
    <property type="term" value="F:oxidoreductase activity, acting on paired donors, with incorporation or reduction of molecular oxygen"/>
    <property type="evidence" value="ECO:0007669"/>
    <property type="project" value="InterPro"/>
</dbReference>
<dbReference type="OrthoDB" id="1055148at2759"/>
<dbReference type="InterPro" id="IPR001128">
    <property type="entry name" value="Cyt_P450"/>
</dbReference>
<name>A0A8J2K946_9HEXA</name>
<dbReference type="GO" id="GO:0005506">
    <property type="term" value="F:iron ion binding"/>
    <property type="evidence" value="ECO:0007669"/>
    <property type="project" value="InterPro"/>
</dbReference>
<keyword evidence="2" id="KW-1185">Reference proteome</keyword>
<accession>A0A8J2K946</accession>
<evidence type="ECO:0000313" key="2">
    <source>
        <dbReference type="Proteomes" id="UP000708208"/>
    </source>
</evidence>
<dbReference type="EMBL" id="CAJVCH010215063">
    <property type="protein sequence ID" value="CAG7731557.1"/>
    <property type="molecule type" value="Genomic_DNA"/>
</dbReference>
<dbReference type="Proteomes" id="UP000708208">
    <property type="component" value="Unassembled WGS sequence"/>
</dbReference>
<reference evidence="1" key="1">
    <citation type="submission" date="2021-06" db="EMBL/GenBank/DDBJ databases">
        <authorList>
            <person name="Hodson N. C."/>
            <person name="Mongue J. A."/>
            <person name="Jaron S. K."/>
        </authorList>
    </citation>
    <scope>NUCLEOTIDE SEQUENCE</scope>
</reference>
<protein>
    <recommendedName>
        <fullName evidence="3">Cytochrome P450</fullName>
    </recommendedName>
</protein>
<organism evidence="1 2">
    <name type="scientific">Allacma fusca</name>
    <dbReference type="NCBI Taxonomy" id="39272"/>
    <lineage>
        <taxon>Eukaryota</taxon>
        <taxon>Metazoa</taxon>
        <taxon>Ecdysozoa</taxon>
        <taxon>Arthropoda</taxon>
        <taxon>Hexapoda</taxon>
        <taxon>Collembola</taxon>
        <taxon>Symphypleona</taxon>
        <taxon>Sminthuridae</taxon>
        <taxon>Allacma</taxon>
    </lineage>
</organism>
<dbReference type="AlphaFoldDB" id="A0A8J2K946"/>
<comment type="caution">
    <text evidence="1">The sequence shown here is derived from an EMBL/GenBank/DDBJ whole genome shotgun (WGS) entry which is preliminary data.</text>
</comment>
<dbReference type="GO" id="GO:0020037">
    <property type="term" value="F:heme binding"/>
    <property type="evidence" value="ECO:0007669"/>
    <property type="project" value="InterPro"/>
</dbReference>
<gene>
    <name evidence="1" type="ORF">AFUS01_LOCUS20139</name>
</gene>
<dbReference type="GO" id="GO:0004497">
    <property type="term" value="F:monooxygenase activity"/>
    <property type="evidence" value="ECO:0007669"/>
    <property type="project" value="InterPro"/>
</dbReference>
<evidence type="ECO:0008006" key="3">
    <source>
        <dbReference type="Google" id="ProtNLM"/>
    </source>
</evidence>
<evidence type="ECO:0000313" key="1">
    <source>
        <dbReference type="EMBL" id="CAG7731557.1"/>
    </source>
</evidence>
<proteinExistence type="predicted"/>
<sequence>MTGIFRQVPRISMWSGQRFDPDDQEFQRILGLMAGHIDKEFIFNPGFFFPWPARLNLVRRGLWKKSFVMLNTIFSLMDGLIKTHLEEYNESKTEDFIDVYLHKHFKSKDSSSSFTGAEGRF</sequence>